<evidence type="ECO:0000256" key="1">
    <source>
        <dbReference type="ARBA" id="ARBA00022552"/>
    </source>
</evidence>
<dbReference type="InterPro" id="IPR019614">
    <property type="entry name" value="SAM-dep_methyl-trfase"/>
</dbReference>
<dbReference type="EMBL" id="JABCLB010000039">
    <property type="protein sequence ID" value="NMU81288.1"/>
    <property type="molecule type" value="Genomic_DNA"/>
</dbReference>
<dbReference type="Gene3D" id="3.40.50.150">
    <property type="entry name" value="Vaccinia Virus protein VP39"/>
    <property type="match status" value="1"/>
</dbReference>
<evidence type="ECO:0000313" key="6">
    <source>
        <dbReference type="EMBL" id="NMU81288.1"/>
    </source>
</evidence>
<dbReference type="Pfam" id="PF10672">
    <property type="entry name" value="Methyltrans_SAM"/>
    <property type="match status" value="1"/>
</dbReference>
<keyword evidence="1" id="KW-0698">rRNA processing</keyword>
<sequence length="97" mass="10768">IVDALVECFPDCNVYERSDVAVRKKEGLKEITGVLHGEEPPKSVVIEENGVKISVDIVGGHKTGFYLDQRDSRQQAMKYMKGKEVLNCFSYTGGFGL</sequence>
<dbReference type="GO" id="GO:0008168">
    <property type="term" value="F:methyltransferase activity"/>
    <property type="evidence" value="ECO:0007669"/>
    <property type="project" value="UniProtKB-KW"/>
</dbReference>
<accession>A0A7Y0SDL1</accession>
<comment type="caution">
    <text evidence="6">The sequence shown here is derived from an EMBL/GenBank/DDBJ whole genome shotgun (WGS) entry which is preliminary data.</text>
</comment>
<keyword evidence="3 6" id="KW-0808">Transferase</keyword>
<dbReference type="PANTHER" id="PTHR42873:SF1">
    <property type="entry name" value="S-ADENOSYLMETHIONINE-DEPENDENT METHYLTRANSFERASE DOMAIN-CONTAINING PROTEIN"/>
    <property type="match status" value="1"/>
</dbReference>
<protein>
    <submittedName>
        <fullName evidence="6">23S rRNA (Cytosine(1962)-C(5))-methyltransferase RlmI</fullName>
    </submittedName>
</protein>
<dbReference type="Proteomes" id="UP000518904">
    <property type="component" value="Unassembled WGS sequence"/>
</dbReference>
<dbReference type="CDD" id="cd11572">
    <property type="entry name" value="RlmI_M_like"/>
    <property type="match status" value="1"/>
</dbReference>
<dbReference type="PANTHER" id="PTHR42873">
    <property type="entry name" value="RIBOSOMAL RNA LARGE SUBUNIT METHYLTRANSFERASE"/>
    <property type="match status" value="1"/>
</dbReference>
<feature type="domain" description="S-adenosylmethionine-dependent methyltransferase" evidence="5">
    <location>
        <begin position="38"/>
        <end position="96"/>
    </location>
</feature>
<evidence type="ECO:0000256" key="2">
    <source>
        <dbReference type="ARBA" id="ARBA00022603"/>
    </source>
</evidence>
<evidence type="ECO:0000259" key="5">
    <source>
        <dbReference type="Pfam" id="PF10672"/>
    </source>
</evidence>
<keyword evidence="2 6" id="KW-0489">Methyltransferase</keyword>
<name>A0A7Y0SDL1_VIBPH</name>
<dbReference type="SUPFAM" id="SSF53335">
    <property type="entry name" value="S-adenosyl-L-methionine-dependent methyltransferases"/>
    <property type="match status" value="1"/>
</dbReference>
<evidence type="ECO:0000256" key="3">
    <source>
        <dbReference type="ARBA" id="ARBA00022679"/>
    </source>
</evidence>
<evidence type="ECO:0000313" key="7">
    <source>
        <dbReference type="Proteomes" id="UP000518904"/>
    </source>
</evidence>
<feature type="non-terminal residue" evidence="6">
    <location>
        <position position="97"/>
    </location>
</feature>
<organism evidence="6 7">
    <name type="scientific">Vibrio parahaemolyticus</name>
    <dbReference type="NCBI Taxonomy" id="670"/>
    <lineage>
        <taxon>Bacteria</taxon>
        <taxon>Pseudomonadati</taxon>
        <taxon>Pseudomonadota</taxon>
        <taxon>Gammaproteobacteria</taxon>
        <taxon>Vibrionales</taxon>
        <taxon>Vibrionaceae</taxon>
        <taxon>Vibrio</taxon>
    </lineage>
</organism>
<evidence type="ECO:0000256" key="4">
    <source>
        <dbReference type="ARBA" id="ARBA00022691"/>
    </source>
</evidence>
<dbReference type="InterPro" id="IPR029063">
    <property type="entry name" value="SAM-dependent_MTases_sf"/>
</dbReference>
<feature type="non-terminal residue" evidence="6">
    <location>
        <position position="1"/>
    </location>
</feature>
<keyword evidence="4" id="KW-0949">S-adenosyl-L-methionine</keyword>
<dbReference type="GO" id="GO:0006364">
    <property type="term" value="P:rRNA processing"/>
    <property type="evidence" value="ECO:0007669"/>
    <property type="project" value="UniProtKB-KW"/>
</dbReference>
<dbReference type="Gene3D" id="3.30.750.80">
    <property type="entry name" value="RNA methyltransferase domain (HRMD) like"/>
    <property type="match status" value="1"/>
</dbReference>
<reference evidence="6 7" key="1">
    <citation type="submission" date="2020-04" db="EMBL/GenBank/DDBJ databases">
        <title>Whole-genome sequencing of Vibrio spp. from China reveals different genetic environments of blaCTX-M-14 among diverse lineages.</title>
        <authorList>
            <person name="Zheng Z."/>
            <person name="Ye L."/>
            <person name="Chen S."/>
        </authorList>
    </citation>
    <scope>NUCLEOTIDE SEQUENCE [LARGE SCALE GENOMIC DNA]</scope>
    <source>
        <strain evidence="6 7">Vb0551</strain>
    </source>
</reference>
<gene>
    <name evidence="6" type="ORF">HKB16_00165</name>
</gene>
<dbReference type="GO" id="GO:0032259">
    <property type="term" value="P:methylation"/>
    <property type="evidence" value="ECO:0007669"/>
    <property type="project" value="UniProtKB-KW"/>
</dbReference>
<proteinExistence type="predicted"/>
<dbReference type="AlphaFoldDB" id="A0A7Y0SDL1"/>